<comment type="similarity">
    <text evidence="1 5 6">Belongs to the universal ribosomal protein uL5 family.</text>
</comment>
<evidence type="ECO:0000256" key="3">
    <source>
        <dbReference type="ARBA" id="ARBA00023274"/>
    </source>
</evidence>
<evidence type="ECO:0000256" key="4">
    <source>
        <dbReference type="ARBA" id="ARBA00035245"/>
    </source>
</evidence>
<evidence type="ECO:0000313" key="10">
    <source>
        <dbReference type="Proteomes" id="UP000316426"/>
    </source>
</evidence>
<feature type="domain" description="Large ribosomal subunit protein uL5 C-terminal" evidence="8">
    <location>
        <begin position="88"/>
        <end position="180"/>
    </location>
</feature>
<comment type="function">
    <text evidence="5">This is 1 of the proteins that bind and probably mediate the attachment of the 5S RNA into the large ribosomal subunit, where it forms part of the central protuberance. In the 70S ribosome it contacts protein S13 of the 30S subunit (bridge B1b), connecting the 2 subunits; this bridge is implicated in subunit movement. Contacts the P site tRNA; the 5S rRNA and some of its associated proteins might help stabilize positioning of ribosome-bound tRNAs.</text>
</comment>
<dbReference type="PANTHER" id="PTHR11994">
    <property type="entry name" value="60S RIBOSOMAL PROTEIN L11-RELATED"/>
    <property type="match status" value="1"/>
</dbReference>
<dbReference type="GO" id="GO:0005840">
    <property type="term" value="C:ribosome"/>
    <property type="evidence" value="ECO:0007669"/>
    <property type="project" value="UniProtKB-KW"/>
</dbReference>
<evidence type="ECO:0000259" key="7">
    <source>
        <dbReference type="Pfam" id="PF00281"/>
    </source>
</evidence>
<dbReference type="InterPro" id="IPR020930">
    <property type="entry name" value="Ribosomal_uL5_bac-type"/>
</dbReference>
<dbReference type="Pfam" id="PF00673">
    <property type="entry name" value="Ribosomal_L5_C"/>
    <property type="match status" value="1"/>
</dbReference>
<dbReference type="InterPro" id="IPR031309">
    <property type="entry name" value="Ribosomal_uL5_C"/>
</dbReference>
<dbReference type="InterPro" id="IPR031310">
    <property type="entry name" value="Ribosomal_uL5_N"/>
</dbReference>
<dbReference type="InterPro" id="IPR002132">
    <property type="entry name" value="Ribosomal_uL5"/>
</dbReference>
<dbReference type="PROSITE" id="PS00358">
    <property type="entry name" value="RIBOSOMAL_L5"/>
    <property type="match status" value="1"/>
</dbReference>
<keyword evidence="5" id="KW-0694">RNA-binding</keyword>
<dbReference type="Gene3D" id="3.30.1440.10">
    <property type="match status" value="1"/>
</dbReference>
<proteinExistence type="inferred from homology"/>
<dbReference type="EMBL" id="CP036349">
    <property type="protein sequence ID" value="QDV76230.1"/>
    <property type="molecule type" value="Genomic_DNA"/>
</dbReference>
<keyword evidence="2 5" id="KW-0689">Ribosomal protein</keyword>
<dbReference type="RefSeq" id="WP_145116689.1">
    <property type="nucleotide sequence ID" value="NZ_CP036349.1"/>
</dbReference>
<dbReference type="HAMAP" id="MF_01333_B">
    <property type="entry name" value="Ribosomal_uL5_B"/>
    <property type="match status" value="1"/>
</dbReference>
<evidence type="ECO:0000256" key="2">
    <source>
        <dbReference type="ARBA" id="ARBA00022980"/>
    </source>
</evidence>
<reference evidence="9 10" key="1">
    <citation type="submission" date="2019-02" db="EMBL/GenBank/DDBJ databases">
        <title>Deep-cultivation of Planctomycetes and their phenomic and genomic characterization uncovers novel biology.</title>
        <authorList>
            <person name="Wiegand S."/>
            <person name="Jogler M."/>
            <person name="Boedeker C."/>
            <person name="Pinto D."/>
            <person name="Vollmers J."/>
            <person name="Rivas-Marin E."/>
            <person name="Kohn T."/>
            <person name="Peeters S.H."/>
            <person name="Heuer A."/>
            <person name="Rast P."/>
            <person name="Oberbeckmann S."/>
            <person name="Bunk B."/>
            <person name="Jeske O."/>
            <person name="Meyerdierks A."/>
            <person name="Storesund J.E."/>
            <person name="Kallscheuer N."/>
            <person name="Luecker S."/>
            <person name="Lage O.M."/>
            <person name="Pohl T."/>
            <person name="Merkel B.J."/>
            <person name="Hornburger P."/>
            <person name="Mueller R.-W."/>
            <person name="Bruemmer F."/>
            <person name="Labrenz M."/>
            <person name="Spormann A.M."/>
            <person name="Op den Camp H."/>
            <person name="Overmann J."/>
            <person name="Amann R."/>
            <person name="Jetten M.S.M."/>
            <person name="Mascher T."/>
            <person name="Medema M.H."/>
            <person name="Devos D.P."/>
            <person name="Kaster A.-K."/>
            <person name="Ovreas L."/>
            <person name="Rohde M."/>
            <person name="Galperin M.Y."/>
            <person name="Jogler C."/>
        </authorList>
    </citation>
    <scope>NUCLEOTIDE SEQUENCE [LARGE SCALE GENOMIC DNA]</scope>
    <source>
        <strain evidence="9 10">Spa11</strain>
    </source>
</reference>
<gene>
    <name evidence="5 9" type="primary">rplE</name>
    <name evidence="9" type="ORF">Spa11_44550</name>
</gene>
<comment type="subunit">
    <text evidence="5">Part of the 50S ribosomal subunit; part of the 5S rRNA/L5/L18/L25 subcomplex. Contacts the 5S rRNA and the P site tRNA. Forms a bridge to the 30S subunit in the 70S ribosome.</text>
</comment>
<name>A0A518KEK8_9BACT</name>
<dbReference type="GO" id="GO:0000049">
    <property type="term" value="F:tRNA binding"/>
    <property type="evidence" value="ECO:0007669"/>
    <property type="project" value="UniProtKB-UniRule"/>
</dbReference>
<dbReference type="Pfam" id="PF00281">
    <property type="entry name" value="Ribosomal_L5"/>
    <property type="match status" value="1"/>
</dbReference>
<keyword evidence="3 5" id="KW-0687">Ribonucleoprotein</keyword>
<evidence type="ECO:0000256" key="5">
    <source>
        <dbReference type="HAMAP-Rule" id="MF_01333"/>
    </source>
</evidence>
<dbReference type="AlphaFoldDB" id="A0A518KEK8"/>
<keyword evidence="5" id="KW-0699">rRNA-binding</keyword>
<dbReference type="KEGG" id="bmei:Spa11_44550"/>
<evidence type="ECO:0000256" key="6">
    <source>
        <dbReference type="RuleBase" id="RU003930"/>
    </source>
</evidence>
<feature type="domain" description="Large ribosomal subunit protein uL5 N-terminal" evidence="7">
    <location>
        <begin position="30"/>
        <end position="83"/>
    </location>
</feature>
<accession>A0A518KEK8</accession>
<dbReference type="PIRSF" id="PIRSF002161">
    <property type="entry name" value="Ribosomal_L5"/>
    <property type="match status" value="1"/>
</dbReference>
<dbReference type="InterPro" id="IPR022803">
    <property type="entry name" value="Ribosomal_uL5_dom_sf"/>
</dbReference>
<dbReference type="GO" id="GO:1990904">
    <property type="term" value="C:ribonucleoprotein complex"/>
    <property type="evidence" value="ECO:0007669"/>
    <property type="project" value="UniProtKB-KW"/>
</dbReference>
<dbReference type="GO" id="GO:0006412">
    <property type="term" value="P:translation"/>
    <property type="evidence" value="ECO:0007669"/>
    <property type="project" value="UniProtKB-UniRule"/>
</dbReference>
<organism evidence="9 10">
    <name type="scientific">Botrimarina mediterranea</name>
    <dbReference type="NCBI Taxonomy" id="2528022"/>
    <lineage>
        <taxon>Bacteria</taxon>
        <taxon>Pseudomonadati</taxon>
        <taxon>Planctomycetota</taxon>
        <taxon>Planctomycetia</taxon>
        <taxon>Pirellulales</taxon>
        <taxon>Lacipirellulaceae</taxon>
        <taxon>Botrimarina</taxon>
    </lineage>
</organism>
<dbReference type="FunFam" id="3.30.1440.10:FF:000001">
    <property type="entry name" value="50S ribosomal protein L5"/>
    <property type="match status" value="1"/>
</dbReference>
<evidence type="ECO:0000313" key="9">
    <source>
        <dbReference type="EMBL" id="QDV76230.1"/>
    </source>
</evidence>
<keyword evidence="10" id="KW-1185">Reference proteome</keyword>
<dbReference type="Proteomes" id="UP000316426">
    <property type="component" value="Chromosome"/>
</dbReference>
<dbReference type="InterPro" id="IPR020929">
    <property type="entry name" value="Ribosomal_uL5_CS"/>
</dbReference>
<protein>
    <recommendedName>
        <fullName evidence="4 5">Large ribosomal subunit protein uL5</fullName>
    </recommendedName>
</protein>
<dbReference type="SUPFAM" id="SSF55282">
    <property type="entry name" value="RL5-like"/>
    <property type="match status" value="1"/>
</dbReference>
<sequence length="186" mass="20862">MIATARLKDRYESEVLPQLKEQLGRENRLSLPRLDKIVVSMGVGSAISDKKHIEEATSALADITGQKAMVCKARKSVAGFRLREGMAIGAKVTLRGVRMYEFLDRLISIALPRVRDFRGVKKKAFDGQGNYSLGLTEQLVFPELNPDKYTRPQGMNIAICTRGATDDEARLMLEMLGFPFQREENN</sequence>
<evidence type="ECO:0000259" key="8">
    <source>
        <dbReference type="Pfam" id="PF00673"/>
    </source>
</evidence>
<dbReference type="NCBIfam" id="NF000585">
    <property type="entry name" value="PRK00010.1"/>
    <property type="match status" value="1"/>
</dbReference>
<dbReference type="GO" id="GO:0003735">
    <property type="term" value="F:structural constituent of ribosome"/>
    <property type="evidence" value="ECO:0007669"/>
    <property type="project" value="InterPro"/>
</dbReference>
<dbReference type="GO" id="GO:0019843">
    <property type="term" value="F:rRNA binding"/>
    <property type="evidence" value="ECO:0007669"/>
    <property type="project" value="UniProtKB-UniRule"/>
</dbReference>
<keyword evidence="5" id="KW-0820">tRNA-binding</keyword>
<evidence type="ECO:0000256" key="1">
    <source>
        <dbReference type="ARBA" id="ARBA00008553"/>
    </source>
</evidence>